<reference evidence="2 3" key="1">
    <citation type="journal article" date="2019" name="Environ. Microbiol.">
        <title>At the nexus of three kingdoms: the genome of the mycorrhizal fungus Gigaspora margarita provides insights into plant, endobacterial and fungal interactions.</title>
        <authorList>
            <person name="Venice F."/>
            <person name="Ghignone S."/>
            <person name="Salvioli di Fossalunga A."/>
            <person name="Amselem J."/>
            <person name="Novero M."/>
            <person name="Xianan X."/>
            <person name="Sedzielewska Toro K."/>
            <person name="Morin E."/>
            <person name="Lipzen A."/>
            <person name="Grigoriev I.V."/>
            <person name="Henrissat B."/>
            <person name="Martin F.M."/>
            <person name="Bonfante P."/>
        </authorList>
    </citation>
    <scope>NUCLEOTIDE SEQUENCE [LARGE SCALE GENOMIC DNA]</scope>
    <source>
        <strain evidence="2 3">BEG34</strain>
    </source>
</reference>
<sequence>MERPFFVGSNVNDCEFGIRYDPSINSAPFDFSAEQQDTNPFLTINQPSNQPNLYLYNTYSSTPSGLSRERTTEQQNQYFIVVLLKLVLTLITVHMLLGCQHRSNYKHSADDIVMITNQDFL</sequence>
<dbReference type="AlphaFoldDB" id="A0A8H3WZY4"/>
<protein>
    <submittedName>
        <fullName evidence="2">Uncharacterized protein</fullName>
    </submittedName>
</protein>
<dbReference type="Proteomes" id="UP000439903">
    <property type="component" value="Unassembled WGS sequence"/>
</dbReference>
<name>A0A8H3WZY4_GIGMA</name>
<accession>A0A8H3WZY4</accession>
<organism evidence="2 3">
    <name type="scientific">Gigaspora margarita</name>
    <dbReference type="NCBI Taxonomy" id="4874"/>
    <lineage>
        <taxon>Eukaryota</taxon>
        <taxon>Fungi</taxon>
        <taxon>Fungi incertae sedis</taxon>
        <taxon>Mucoromycota</taxon>
        <taxon>Glomeromycotina</taxon>
        <taxon>Glomeromycetes</taxon>
        <taxon>Diversisporales</taxon>
        <taxon>Gigasporaceae</taxon>
        <taxon>Gigaspora</taxon>
    </lineage>
</organism>
<proteinExistence type="predicted"/>
<comment type="caution">
    <text evidence="2">The sequence shown here is derived from an EMBL/GenBank/DDBJ whole genome shotgun (WGS) entry which is preliminary data.</text>
</comment>
<keyword evidence="3" id="KW-1185">Reference proteome</keyword>
<evidence type="ECO:0000256" key="1">
    <source>
        <dbReference type="SAM" id="Phobius"/>
    </source>
</evidence>
<dbReference type="EMBL" id="WTPW01002270">
    <property type="protein sequence ID" value="KAF0388484.1"/>
    <property type="molecule type" value="Genomic_DNA"/>
</dbReference>
<keyword evidence="1" id="KW-0812">Transmembrane</keyword>
<evidence type="ECO:0000313" key="2">
    <source>
        <dbReference type="EMBL" id="KAF0388484.1"/>
    </source>
</evidence>
<feature type="transmembrane region" description="Helical" evidence="1">
    <location>
        <begin position="78"/>
        <end position="97"/>
    </location>
</feature>
<keyword evidence="1" id="KW-1133">Transmembrane helix</keyword>
<gene>
    <name evidence="2" type="ORF">F8M41_011016</name>
</gene>
<evidence type="ECO:0000313" key="3">
    <source>
        <dbReference type="Proteomes" id="UP000439903"/>
    </source>
</evidence>
<keyword evidence="1" id="KW-0472">Membrane</keyword>